<proteinExistence type="predicted"/>
<organism evidence="1 2">
    <name type="scientific">Streptomyces akebiae</name>
    <dbReference type="NCBI Taxonomy" id="2865673"/>
    <lineage>
        <taxon>Bacteria</taxon>
        <taxon>Bacillati</taxon>
        <taxon>Actinomycetota</taxon>
        <taxon>Actinomycetes</taxon>
        <taxon>Kitasatosporales</taxon>
        <taxon>Streptomycetaceae</taxon>
        <taxon>Streptomyces</taxon>
    </lineage>
</organism>
<reference evidence="1 2" key="1">
    <citation type="submission" date="2021-08" db="EMBL/GenBank/DDBJ databases">
        <authorList>
            <person name="Ping M."/>
        </authorList>
    </citation>
    <scope>NUCLEOTIDE SEQUENCE [LARGE SCALE GENOMIC DNA]</scope>
    <source>
        <strain evidence="1 2">MG28</strain>
    </source>
</reference>
<keyword evidence="2" id="KW-1185">Reference proteome</keyword>
<gene>
    <name evidence="1" type="ORF">K1J60_24115</name>
</gene>
<sequence>MIDVPEELAETQEKINGEAGRRFVADLPRLTADFLDRWGLRLDGRPMHGMCALVIPVTATADGTPAVLKLQIPDAESEGEPIALRAWDGDGAVRLLRHDPATGTMLLERLDPARMLSHEPDTHRAVLVIARLLAHLTSTPAPPTVRRLSDISTDMLERTPPVLARIPDASDRRLIADCAAALREVMSEPGDRLLHWDLHFDNVLGADRSPWLAIDPKPLAGDPGFDLWPALNNRFDPADIHWRFDAMTDVLSLDRPRARAWTLARLLQNALWEVEENRSLDPEDLTLGRHLR</sequence>
<dbReference type="InterPro" id="IPR011009">
    <property type="entry name" value="Kinase-like_dom_sf"/>
</dbReference>
<dbReference type="RefSeq" id="WP_220647999.1">
    <property type="nucleotide sequence ID" value="NZ_CP080647.1"/>
</dbReference>
<evidence type="ECO:0000313" key="2">
    <source>
        <dbReference type="Proteomes" id="UP000827138"/>
    </source>
</evidence>
<dbReference type="Pfam" id="PF04655">
    <property type="entry name" value="APH_6_hur"/>
    <property type="match status" value="1"/>
</dbReference>
<evidence type="ECO:0000313" key="1">
    <source>
        <dbReference type="EMBL" id="QYX79192.1"/>
    </source>
</evidence>
<name>A0ABX8XTU0_9ACTN</name>
<dbReference type="Proteomes" id="UP000827138">
    <property type="component" value="Chromosome"/>
</dbReference>
<dbReference type="InterPro" id="IPR006748">
    <property type="entry name" value="NH2Glyco/OHUrea_AB-resist_kin"/>
</dbReference>
<protein>
    <submittedName>
        <fullName evidence="1">Aminoglycoside phosphotransferase family protein</fullName>
    </submittedName>
</protein>
<dbReference type="SUPFAM" id="SSF56112">
    <property type="entry name" value="Protein kinase-like (PK-like)"/>
    <property type="match status" value="1"/>
</dbReference>
<accession>A0ABX8XTU0</accession>
<dbReference type="EMBL" id="CP080647">
    <property type="protein sequence ID" value="QYX79192.1"/>
    <property type="molecule type" value="Genomic_DNA"/>
</dbReference>